<protein>
    <submittedName>
        <fullName evidence="1">Uncharacterized protein</fullName>
    </submittedName>
</protein>
<proteinExistence type="predicted"/>
<keyword evidence="2" id="KW-1185">Reference proteome</keyword>
<name>A0A7N2LEX8_QUELO</name>
<evidence type="ECO:0000313" key="1">
    <source>
        <dbReference type="EnsemblPlants" id="QL04p021235:mrna"/>
    </source>
</evidence>
<dbReference type="AlphaFoldDB" id="A0A7N2LEX8"/>
<organism evidence="1 2">
    <name type="scientific">Quercus lobata</name>
    <name type="common">Valley oak</name>
    <dbReference type="NCBI Taxonomy" id="97700"/>
    <lineage>
        <taxon>Eukaryota</taxon>
        <taxon>Viridiplantae</taxon>
        <taxon>Streptophyta</taxon>
        <taxon>Embryophyta</taxon>
        <taxon>Tracheophyta</taxon>
        <taxon>Spermatophyta</taxon>
        <taxon>Magnoliopsida</taxon>
        <taxon>eudicotyledons</taxon>
        <taxon>Gunneridae</taxon>
        <taxon>Pentapetalae</taxon>
        <taxon>rosids</taxon>
        <taxon>fabids</taxon>
        <taxon>Fagales</taxon>
        <taxon>Fagaceae</taxon>
        <taxon>Quercus</taxon>
    </lineage>
</organism>
<accession>A0A7N2LEX8</accession>
<dbReference type="EMBL" id="LRBV02000004">
    <property type="status" value="NOT_ANNOTATED_CDS"/>
    <property type="molecule type" value="Genomic_DNA"/>
</dbReference>
<evidence type="ECO:0000313" key="2">
    <source>
        <dbReference type="Proteomes" id="UP000594261"/>
    </source>
</evidence>
<dbReference type="Proteomes" id="UP000594261">
    <property type="component" value="Chromosome 4"/>
</dbReference>
<dbReference type="Gramene" id="QL04p021235:mrna">
    <property type="protein sequence ID" value="QL04p021235:mrna"/>
    <property type="gene ID" value="QL04p021235"/>
</dbReference>
<sequence>MSNALLSLCLSAIPSVDSRLDHSLLSTINTKQTKLAQDEHQLLENILRTLLQELVYSREQIMQYGQSIDDGETTSSMEARLCLNLRGRRRSRSPTTTFMDPAKSLNLGAGQSLISDSLAARLIKNLLFDHNSLATTGDNPNRR</sequence>
<reference evidence="1" key="2">
    <citation type="submission" date="2021-01" db="UniProtKB">
        <authorList>
            <consortium name="EnsemblPlants"/>
        </authorList>
    </citation>
    <scope>IDENTIFICATION</scope>
</reference>
<reference evidence="1 2" key="1">
    <citation type="journal article" date="2016" name="G3 (Bethesda)">
        <title>First Draft Assembly and Annotation of the Genome of a California Endemic Oak Quercus lobata Nee (Fagaceae).</title>
        <authorList>
            <person name="Sork V.L."/>
            <person name="Fitz-Gibbon S.T."/>
            <person name="Puiu D."/>
            <person name="Crepeau M."/>
            <person name="Gugger P.F."/>
            <person name="Sherman R."/>
            <person name="Stevens K."/>
            <person name="Langley C.H."/>
            <person name="Pellegrini M."/>
            <person name="Salzberg S.L."/>
        </authorList>
    </citation>
    <scope>NUCLEOTIDE SEQUENCE [LARGE SCALE GENOMIC DNA]</scope>
    <source>
        <strain evidence="1 2">cv. SW786</strain>
    </source>
</reference>
<dbReference type="EnsemblPlants" id="QL04p021235:mrna">
    <property type="protein sequence ID" value="QL04p021235:mrna"/>
    <property type="gene ID" value="QL04p021235"/>
</dbReference>
<dbReference type="InParanoid" id="A0A7N2LEX8"/>